<dbReference type="PANTHER" id="PTHR30154">
    <property type="entry name" value="LEUCINE-RESPONSIVE REGULATORY PROTEIN"/>
    <property type="match status" value="1"/>
</dbReference>
<evidence type="ECO:0000256" key="3">
    <source>
        <dbReference type="ARBA" id="ARBA00023163"/>
    </source>
</evidence>
<dbReference type="PANTHER" id="PTHR30154:SF53">
    <property type="entry name" value="HTH-TYPE TRANSCRIPTIONAL REGULATOR LRPC"/>
    <property type="match status" value="1"/>
</dbReference>
<dbReference type="GO" id="GO:0043565">
    <property type="term" value="F:sequence-specific DNA binding"/>
    <property type="evidence" value="ECO:0007669"/>
    <property type="project" value="InterPro"/>
</dbReference>
<keyword evidence="3" id="KW-0804">Transcription</keyword>
<dbReference type="InterPro" id="IPR036388">
    <property type="entry name" value="WH-like_DNA-bd_sf"/>
</dbReference>
<dbReference type="PRINTS" id="PR00033">
    <property type="entry name" value="HTHASNC"/>
</dbReference>
<protein>
    <submittedName>
        <fullName evidence="5">Leucine-responsive regulatory protein</fullName>
    </submittedName>
</protein>
<evidence type="ECO:0000259" key="4">
    <source>
        <dbReference type="PROSITE" id="PS50956"/>
    </source>
</evidence>
<gene>
    <name evidence="5" type="primary">lrp</name>
    <name evidence="5" type="ORF">GCM10011516_09700</name>
</gene>
<dbReference type="Proteomes" id="UP000614460">
    <property type="component" value="Unassembled WGS sequence"/>
</dbReference>
<organism evidence="5 6">
    <name type="scientific">Sphingobacterium cellulitidis</name>
    <dbReference type="NCBI Taxonomy" id="1768011"/>
    <lineage>
        <taxon>Bacteria</taxon>
        <taxon>Pseudomonadati</taxon>
        <taxon>Bacteroidota</taxon>
        <taxon>Sphingobacteriia</taxon>
        <taxon>Sphingobacteriales</taxon>
        <taxon>Sphingobacteriaceae</taxon>
        <taxon>Sphingobacterium</taxon>
    </lineage>
</organism>
<proteinExistence type="predicted"/>
<dbReference type="InterPro" id="IPR019888">
    <property type="entry name" value="Tscrpt_reg_AsnC-like"/>
</dbReference>
<dbReference type="SUPFAM" id="SSF54909">
    <property type="entry name" value="Dimeric alpha+beta barrel"/>
    <property type="match status" value="1"/>
</dbReference>
<evidence type="ECO:0000313" key="6">
    <source>
        <dbReference type="Proteomes" id="UP000614460"/>
    </source>
</evidence>
<evidence type="ECO:0000256" key="1">
    <source>
        <dbReference type="ARBA" id="ARBA00023015"/>
    </source>
</evidence>
<dbReference type="InterPro" id="IPR019887">
    <property type="entry name" value="Tscrpt_reg_AsnC/Lrp_C"/>
</dbReference>
<dbReference type="RefSeq" id="WP_093095838.1">
    <property type="nucleotide sequence ID" value="NZ_BMKM01000002.1"/>
</dbReference>
<evidence type="ECO:0000313" key="5">
    <source>
        <dbReference type="EMBL" id="GGE13942.1"/>
    </source>
</evidence>
<reference evidence="5" key="2">
    <citation type="submission" date="2020-09" db="EMBL/GenBank/DDBJ databases">
        <authorList>
            <person name="Sun Q."/>
            <person name="Zhou Y."/>
        </authorList>
    </citation>
    <scope>NUCLEOTIDE SEQUENCE</scope>
    <source>
        <strain evidence="5">CGMCC 1.15966</strain>
    </source>
</reference>
<dbReference type="InterPro" id="IPR000485">
    <property type="entry name" value="AsnC-type_HTH_dom"/>
</dbReference>
<evidence type="ECO:0000256" key="2">
    <source>
        <dbReference type="ARBA" id="ARBA00023125"/>
    </source>
</evidence>
<dbReference type="CDD" id="cd00090">
    <property type="entry name" value="HTH_ARSR"/>
    <property type="match status" value="1"/>
</dbReference>
<dbReference type="Pfam" id="PF01037">
    <property type="entry name" value="AsnC_trans_reg"/>
    <property type="match status" value="1"/>
</dbReference>
<dbReference type="InterPro" id="IPR036390">
    <property type="entry name" value="WH_DNA-bd_sf"/>
</dbReference>
<dbReference type="InterPro" id="IPR011991">
    <property type="entry name" value="ArsR-like_HTH"/>
</dbReference>
<keyword evidence="2" id="KW-0238">DNA-binding</keyword>
<feature type="domain" description="HTH asnC-type" evidence="4">
    <location>
        <begin position="8"/>
        <end position="69"/>
    </location>
</feature>
<dbReference type="GO" id="GO:0005829">
    <property type="term" value="C:cytosol"/>
    <property type="evidence" value="ECO:0007669"/>
    <property type="project" value="TreeGrafter"/>
</dbReference>
<dbReference type="SMART" id="SM00344">
    <property type="entry name" value="HTH_ASNC"/>
    <property type="match status" value="1"/>
</dbReference>
<accession>A0A8H9FZ83</accession>
<dbReference type="AlphaFoldDB" id="A0A8H9FZ83"/>
<sequence>MAKLEISLDQIDLQIIRIMQDNARTNNADIARELGMAPSAILERVKKLEQKEVILQYNARINPAALDQKMLSFIFIKTQDIIGVQKVGLLLAEIPEVLEVHDIAGEDGYLIKVRTNDSAGLVDLMRNTLSKIEGIISTRTTIVLETVKEDNKLVIPSKD</sequence>
<dbReference type="Pfam" id="PF13412">
    <property type="entry name" value="HTH_24"/>
    <property type="match status" value="1"/>
</dbReference>
<name>A0A8H9FZ83_9SPHI</name>
<dbReference type="PROSITE" id="PS50956">
    <property type="entry name" value="HTH_ASNC_2"/>
    <property type="match status" value="1"/>
</dbReference>
<dbReference type="Gene3D" id="3.30.70.920">
    <property type="match status" value="1"/>
</dbReference>
<dbReference type="SUPFAM" id="SSF46785">
    <property type="entry name" value="Winged helix' DNA-binding domain"/>
    <property type="match status" value="1"/>
</dbReference>
<dbReference type="GO" id="GO:0043200">
    <property type="term" value="P:response to amino acid"/>
    <property type="evidence" value="ECO:0007669"/>
    <property type="project" value="TreeGrafter"/>
</dbReference>
<keyword evidence="6" id="KW-1185">Reference proteome</keyword>
<dbReference type="EMBL" id="BMKM01000002">
    <property type="protein sequence ID" value="GGE13942.1"/>
    <property type="molecule type" value="Genomic_DNA"/>
</dbReference>
<reference evidence="5" key="1">
    <citation type="journal article" date="2014" name="Int. J. Syst. Evol. Microbiol.">
        <title>Complete genome sequence of Corynebacterium casei LMG S-19264T (=DSM 44701T), isolated from a smear-ripened cheese.</title>
        <authorList>
            <consortium name="US DOE Joint Genome Institute (JGI-PGF)"/>
            <person name="Walter F."/>
            <person name="Albersmeier A."/>
            <person name="Kalinowski J."/>
            <person name="Ruckert C."/>
        </authorList>
    </citation>
    <scope>NUCLEOTIDE SEQUENCE</scope>
    <source>
        <strain evidence="5">CGMCC 1.15966</strain>
    </source>
</reference>
<dbReference type="Gene3D" id="1.10.10.10">
    <property type="entry name" value="Winged helix-like DNA-binding domain superfamily/Winged helix DNA-binding domain"/>
    <property type="match status" value="1"/>
</dbReference>
<keyword evidence="1" id="KW-0805">Transcription regulation</keyword>
<dbReference type="InterPro" id="IPR011008">
    <property type="entry name" value="Dimeric_a/b-barrel"/>
</dbReference>
<dbReference type="GO" id="GO:0006355">
    <property type="term" value="P:regulation of DNA-templated transcription"/>
    <property type="evidence" value="ECO:0007669"/>
    <property type="project" value="UniProtKB-ARBA"/>
</dbReference>
<comment type="caution">
    <text evidence="5">The sequence shown here is derived from an EMBL/GenBank/DDBJ whole genome shotgun (WGS) entry which is preliminary data.</text>
</comment>